<keyword evidence="1" id="KW-0169">Cobalamin biosynthesis</keyword>
<sequence>MAKKTKSARTGFTTGACATAAARAATQALVSAQVPESVECLLPNGQRVYFPVTDTHQGEGRTHAGVIKDAGDDPDCTHGAHLTADARLLPDLPGKVRIEGGDGVGMVSLPGLGLQVGGPAINSVPRRSIEDNVRLTAGLFLDQQGVQITISVPGGQVMTRKTFNPRLGILGGISTLGTTGIVRPWSTVAFRATVVQGIEVAAAQGQESYSPPVGAPKGSPWGGCPILPPCVLYKWGIFCVRLPHRK</sequence>
<dbReference type="SUPFAM" id="SSF111342">
    <property type="entry name" value="CbiD-like"/>
    <property type="match status" value="1"/>
</dbReference>
<dbReference type="GO" id="GO:0032259">
    <property type="term" value="P:methylation"/>
    <property type="evidence" value="ECO:0007669"/>
    <property type="project" value="UniProtKB-KW"/>
</dbReference>
<dbReference type="EMBL" id="CAADFL010000069">
    <property type="protein sequence ID" value="VFK08437.1"/>
    <property type="molecule type" value="Genomic_DNA"/>
</dbReference>
<keyword evidence="3 7" id="KW-0808">Transferase</keyword>
<dbReference type="GO" id="GO:0008168">
    <property type="term" value="F:methyltransferase activity"/>
    <property type="evidence" value="ECO:0007669"/>
    <property type="project" value="UniProtKB-KW"/>
</dbReference>
<protein>
    <submittedName>
        <fullName evidence="7">Cobalt-precorrin-5B (C1)-methyltransferase</fullName>
    </submittedName>
</protein>
<evidence type="ECO:0000313" key="7">
    <source>
        <dbReference type="EMBL" id="VFK08437.1"/>
    </source>
</evidence>
<reference evidence="7" key="1">
    <citation type="submission" date="2019-02" db="EMBL/GenBank/DDBJ databases">
        <authorList>
            <person name="Gruber-Vodicka R. H."/>
            <person name="Seah K. B. B."/>
        </authorList>
    </citation>
    <scope>NUCLEOTIDE SEQUENCE</scope>
    <source>
        <strain evidence="6">BECK_BZ163</strain>
        <strain evidence="7">BECK_BZ164</strain>
        <strain evidence="5">BECK_BZ165</strain>
    </source>
</reference>
<keyword evidence="2 7" id="KW-0489">Methyltransferase</keyword>
<gene>
    <name evidence="6" type="ORF">BECKFM1743A_GA0114220_105312</name>
    <name evidence="7" type="ORF">BECKFM1743B_GA0114221_100699</name>
    <name evidence="5" type="ORF">BECKFM1743C_GA0114222_1008511</name>
</gene>
<dbReference type="EMBL" id="CAADEZ010000531">
    <property type="protein sequence ID" value="VFJ70027.1"/>
    <property type="molecule type" value="Genomic_DNA"/>
</dbReference>
<dbReference type="AlphaFoldDB" id="A0A450VUI7"/>
<dbReference type="InterPro" id="IPR036074">
    <property type="entry name" value="CbiD_sf"/>
</dbReference>
<accession>A0A450VUI7</accession>
<dbReference type="GO" id="GO:0009236">
    <property type="term" value="P:cobalamin biosynthetic process"/>
    <property type="evidence" value="ECO:0007669"/>
    <property type="project" value="UniProtKB-KW"/>
</dbReference>
<dbReference type="Pfam" id="PF01888">
    <property type="entry name" value="CbiD"/>
    <property type="match status" value="1"/>
</dbReference>
<evidence type="ECO:0000313" key="6">
    <source>
        <dbReference type="EMBL" id="VFJ70027.1"/>
    </source>
</evidence>
<dbReference type="PANTHER" id="PTHR35863:SF1">
    <property type="entry name" value="COBALT-PRECORRIN-5B C(1)-METHYLTRANSFERASE"/>
    <property type="match status" value="1"/>
</dbReference>
<dbReference type="Gene3D" id="3.30.2110.10">
    <property type="entry name" value="CbiD-like"/>
    <property type="match status" value="1"/>
</dbReference>
<dbReference type="NCBIfam" id="TIGR00312">
    <property type="entry name" value="cbiD"/>
    <property type="match status" value="1"/>
</dbReference>
<dbReference type="InterPro" id="IPR002748">
    <property type="entry name" value="CbiD"/>
</dbReference>
<evidence type="ECO:0000256" key="4">
    <source>
        <dbReference type="ARBA" id="ARBA00022691"/>
    </source>
</evidence>
<proteinExistence type="predicted"/>
<keyword evidence="4" id="KW-0949">S-adenosyl-L-methionine</keyword>
<organism evidence="7">
    <name type="scientific">Candidatus Kentrum sp. FM</name>
    <dbReference type="NCBI Taxonomy" id="2126340"/>
    <lineage>
        <taxon>Bacteria</taxon>
        <taxon>Pseudomonadati</taxon>
        <taxon>Pseudomonadota</taxon>
        <taxon>Gammaproteobacteria</taxon>
        <taxon>Candidatus Kentrum</taxon>
    </lineage>
</organism>
<evidence type="ECO:0000256" key="1">
    <source>
        <dbReference type="ARBA" id="ARBA00022573"/>
    </source>
</evidence>
<dbReference type="EMBL" id="CAADFA010000085">
    <property type="protein sequence ID" value="VFJ50457.1"/>
    <property type="molecule type" value="Genomic_DNA"/>
</dbReference>
<dbReference type="PANTHER" id="PTHR35863">
    <property type="entry name" value="COBALT-PRECORRIN-5B C(1)-METHYLTRANSFERASE"/>
    <property type="match status" value="1"/>
</dbReference>
<name>A0A450VUI7_9GAMM</name>
<evidence type="ECO:0000256" key="2">
    <source>
        <dbReference type="ARBA" id="ARBA00022603"/>
    </source>
</evidence>
<evidence type="ECO:0000256" key="3">
    <source>
        <dbReference type="ARBA" id="ARBA00022679"/>
    </source>
</evidence>
<evidence type="ECO:0000313" key="5">
    <source>
        <dbReference type="EMBL" id="VFJ50457.1"/>
    </source>
</evidence>